<dbReference type="EC" id="2.7.13.3" evidence="3"/>
<proteinExistence type="predicted"/>
<dbReference type="InterPro" id="IPR036097">
    <property type="entry name" value="HisK_dim/P_sf"/>
</dbReference>
<dbReference type="SMART" id="SM00387">
    <property type="entry name" value="HATPase_c"/>
    <property type="match status" value="1"/>
</dbReference>
<dbReference type="EMBL" id="JACHLP010000007">
    <property type="protein sequence ID" value="MBB4844982.1"/>
    <property type="molecule type" value="Genomic_DNA"/>
</dbReference>
<dbReference type="Proteomes" id="UP000562027">
    <property type="component" value="Unassembled WGS sequence"/>
</dbReference>
<dbReference type="PROSITE" id="PS50885">
    <property type="entry name" value="HAMP"/>
    <property type="match status" value="1"/>
</dbReference>
<keyword evidence="17" id="KW-1185">Reference proteome</keyword>
<name>A0A840LEB8_9BURK</name>
<feature type="transmembrane region" description="Helical" evidence="13">
    <location>
        <begin position="20"/>
        <end position="40"/>
    </location>
</feature>
<dbReference type="Gene3D" id="1.10.287.130">
    <property type="match status" value="1"/>
</dbReference>
<feature type="transmembrane region" description="Helical" evidence="13">
    <location>
        <begin position="150"/>
        <end position="173"/>
    </location>
</feature>
<organism evidence="16 17">
    <name type="scientific">Roseateles oligotrophus</name>
    <dbReference type="NCBI Taxonomy" id="1769250"/>
    <lineage>
        <taxon>Bacteria</taxon>
        <taxon>Pseudomonadati</taxon>
        <taxon>Pseudomonadota</taxon>
        <taxon>Betaproteobacteria</taxon>
        <taxon>Burkholderiales</taxon>
        <taxon>Sphaerotilaceae</taxon>
        <taxon>Roseateles</taxon>
    </lineage>
</organism>
<dbReference type="SMART" id="SM00388">
    <property type="entry name" value="HisKA"/>
    <property type="match status" value="1"/>
</dbReference>
<evidence type="ECO:0000259" key="15">
    <source>
        <dbReference type="PROSITE" id="PS50885"/>
    </source>
</evidence>
<dbReference type="RefSeq" id="WP_184302276.1">
    <property type="nucleotide sequence ID" value="NZ_JACHLP010000007.1"/>
</dbReference>
<keyword evidence="8 16" id="KW-0418">Kinase</keyword>
<evidence type="ECO:0000256" key="8">
    <source>
        <dbReference type="ARBA" id="ARBA00022777"/>
    </source>
</evidence>
<evidence type="ECO:0000256" key="6">
    <source>
        <dbReference type="ARBA" id="ARBA00022692"/>
    </source>
</evidence>
<dbReference type="SUPFAM" id="SSF55874">
    <property type="entry name" value="ATPase domain of HSP90 chaperone/DNA topoisomerase II/histidine kinase"/>
    <property type="match status" value="1"/>
</dbReference>
<comment type="catalytic activity">
    <reaction evidence="1">
        <text>ATP + protein L-histidine = ADP + protein N-phospho-L-histidine.</text>
        <dbReference type="EC" id="2.7.13.3"/>
    </reaction>
</comment>
<dbReference type="InterPro" id="IPR036890">
    <property type="entry name" value="HATPase_C_sf"/>
</dbReference>
<evidence type="ECO:0000256" key="13">
    <source>
        <dbReference type="SAM" id="Phobius"/>
    </source>
</evidence>
<evidence type="ECO:0000313" key="16">
    <source>
        <dbReference type="EMBL" id="MBB4844982.1"/>
    </source>
</evidence>
<dbReference type="InterPro" id="IPR013727">
    <property type="entry name" value="2CSK_N"/>
</dbReference>
<keyword evidence="4" id="KW-0597">Phosphoprotein</keyword>
<dbReference type="PANTHER" id="PTHR45436">
    <property type="entry name" value="SENSOR HISTIDINE KINASE YKOH"/>
    <property type="match status" value="1"/>
</dbReference>
<protein>
    <recommendedName>
        <fullName evidence="3">histidine kinase</fullName>
        <ecNumber evidence="3">2.7.13.3</ecNumber>
    </recommendedName>
</protein>
<evidence type="ECO:0000259" key="14">
    <source>
        <dbReference type="PROSITE" id="PS50109"/>
    </source>
</evidence>
<sequence length="448" mass="48392">MSKKALFELEGLPRSLRNRLIVFLLAGMSLAGLVQGLSAYHTALHEADQIFDYQMQQMAISLRGGVGRGTVSLPLAQDQSFDFLVQVWGVDGASLFRSPGELLLPQQALLGFTELSQGGKRFRVFSLQTPYQLVQVAQDLAVRQRMAGQLAWRTVLPIALMWPFLALLVWWVVGQALAPVQRISAQLTQRGADDLAPLPAQDLPSELQPLLQAFNKLLGRVSQAFAAQQSFVANAAHELRSPLAALSLQWQGLKRAGSDEAARALAQERLGQGIARASRLTEQMLQLARQEAQGQGPAMQAVDLAALCREAVVEASVAAEQAGGDLGLSHADEIQIQGRPEALRVLMRNLLDNAIKYSPPGGRVDLSLQRDGGLALLRVEDGGPGIPPEQRERVFERFYRGDSHEPVQGSGLGLAIVQSIARAHGATIGLAQSAQLGGLRLEVKFPLA</sequence>
<keyword evidence="7" id="KW-0547">Nucleotide-binding</keyword>
<evidence type="ECO:0000256" key="10">
    <source>
        <dbReference type="ARBA" id="ARBA00022989"/>
    </source>
</evidence>
<keyword evidence="11" id="KW-0902">Two-component regulatory system</keyword>
<dbReference type="CDD" id="cd00082">
    <property type="entry name" value="HisKA"/>
    <property type="match status" value="1"/>
</dbReference>
<dbReference type="InterPro" id="IPR050428">
    <property type="entry name" value="TCS_sensor_his_kinase"/>
</dbReference>
<evidence type="ECO:0000256" key="11">
    <source>
        <dbReference type="ARBA" id="ARBA00023012"/>
    </source>
</evidence>
<feature type="domain" description="HAMP" evidence="15">
    <location>
        <begin position="174"/>
        <end position="226"/>
    </location>
</feature>
<dbReference type="SUPFAM" id="SSF47384">
    <property type="entry name" value="Homodimeric domain of signal transducing histidine kinase"/>
    <property type="match status" value="1"/>
</dbReference>
<evidence type="ECO:0000256" key="7">
    <source>
        <dbReference type="ARBA" id="ARBA00022741"/>
    </source>
</evidence>
<feature type="domain" description="Histidine kinase" evidence="14">
    <location>
        <begin position="234"/>
        <end position="448"/>
    </location>
</feature>
<dbReference type="AlphaFoldDB" id="A0A840LEB8"/>
<dbReference type="Pfam" id="PF00512">
    <property type="entry name" value="HisKA"/>
    <property type="match status" value="1"/>
</dbReference>
<dbReference type="GO" id="GO:0005886">
    <property type="term" value="C:plasma membrane"/>
    <property type="evidence" value="ECO:0007669"/>
    <property type="project" value="TreeGrafter"/>
</dbReference>
<dbReference type="InterPro" id="IPR005467">
    <property type="entry name" value="His_kinase_dom"/>
</dbReference>
<keyword evidence="5 16" id="KW-0808">Transferase</keyword>
<dbReference type="PRINTS" id="PR00344">
    <property type="entry name" value="BCTRLSENSOR"/>
</dbReference>
<dbReference type="CDD" id="cd00075">
    <property type="entry name" value="HATPase"/>
    <property type="match status" value="1"/>
</dbReference>
<comment type="subcellular location">
    <subcellularLocation>
        <location evidence="2">Membrane</location>
        <topology evidence="2">Multi-pass membrane protein</topology>
    </subcellularLocation>
</comment>
<dbReference type="GO" id="GO:0005524">
    <property type="term" value="F:ATP binding"/>
    <property type="evidence" value="ECO:0007669"/>
    <property type="project" value="UniProtKB-KW"/>
</dbReference>
<dbReference type="Gene3D" id="3.30.565.10">
    <property type="entry name" value="Histidine kinase-like ATPase, C-terminal domain"/>
    <property type="match status" value="1"/>
</dbReference>
<accession>A0A840LEB8</accession>
<evidence type="ECO:0000256" key="2">
    <source>
        <dbReference type="ARBA" id="ARBA00004141"/>
    </source>
</evidence>
<dbReference type="PROSITE" id="PS50109">
    <property type="entry name" value="HIS_KIN"/>
    <property type="match status" value="1"/>
</dbReference>
<gene>
    <name evidence="16" type="ORF">HNP55_003528</name>
</gene>
<dbReference type="InterPro" id="IPR003594">
    <property type="entry name" value="HATPase_dom"/>
</dbReference>
<dbReference type="GO" id="GO:0000155">
    <property type="term" value="F:phosphorelay sensor kinase activity"/>
    <property type="evidence" value="ECO:0007669"/>
    <property type="project" value="InterPro"/>
</dbReference>
<evidence type="ECO:0000313" key="17">
    <source>
        <dbReference type="Proteomes" id="UP000562027"/>
    </source>
</evidence>
<reference evidence="16 17" key="1">
    <citation type="submission" date="2020-08" db="EMBL/GenBank/DDBJ databases">
        <title>Functional genomics of gut bacteria from endangered species of beetles.</title>
        <authorList>
            <person name="Carlos-Shanley C."/>
        </authorList>
    </citation>
    <scope>NUCLEOTIDE SEQUENCE [LARGE SCALE GENOMIC DNA]</scope>
    <source>
        <strain evidence="16 17">S00239</strain>
    </source>
</reference>
<evidence type="ECO:0000256" key="9">
    <source>
        <dbReference type="ARBA" id="ARBA00022840"/>
    </source>
</evidence>
<evidence type="ECO:0000256" key="3">
    <source>
        <dbReference type="ARBA" id="ARBA00012438"/>
    </source>
</evidence>
<dbReference type="InterPro" id="IPR003660">
    <property type="entry name" value="HAMP_dom"/>
</dbReference>
<evidence type="ECO:0000256" key="1">
    <source>
        <dbReference type="ARBA" id="ARBA00000085"/>
    </source>
</evidence>
<evidence type="ECO:0000256" key="5">
    <source>
        <dbReference type="ARBA" id="ARBA00022679"/>
    </source>
</evidence>
<evidence type="ECO:0000256" key="12">
    <source>
        <dbReference type="ARBA" id="ARBA00023136"/>
    </source>
</evidence>
<dbReference type="InterPro" id="IPR003661">
    <property type="entry name" value="HisK_dim/P_dom"/>
</dbReference>
<comment type="caution">
    <text evidence="16">The sequence shown here is derived from an EMBL/GenBank/DDBJ whole genome shotgun (WGS) entry which is preliminary data.</text>
</comment>
<keyword evidence="12 13" id="KW-0472">Membrane</keyword>
<evidence type="ECO:0000256" key="4">
    <source>
        <dbReference type="ARBA" id="ARBA00022553"/>
    </source>
</evidence>
<keyword evidence="10 13" id="KW-1133">Transmembrane helix</keyword>
<keyword evidence="6 13" id="KW-0812">Transmembrane</keyword>
<dbReference type="Pfam" id="PF08521">
    <property type="entry name" value="2CSK_N"/>
    <property type="match status" value="1"/>
</dbReference>
<dbReference type="InterPro" id="IPR004358">
    <property type="entry name" value="Sig_transdc_His_kin-like_C"/>
</dbReference>
<keyword evidence="9" id="KW-0067">ATP-binding</keyword>
<dbReference type="PANTHER" id="PTHR45436:SF14">
    <property type="entry name" value="SENSOR PROTEIN QSEC"/>
    <property type="match status" value="1"/>
</dbReference>
<dbReference type="Pfam" id="PF02518">
    <property type="entry name" value="HATPase_c"/>
    <property type="match status" value="1"/>
</dbReference>